<sequence>MRIPYETPPALGREFIELEPEVVAVILLTLAAGWQRACAAEDVNANAGEVIMTERLRDGMRIALKNSPWKQIMVLPGTESRSKSNVMLPDGRTDIPLAFVEIFLRTQEHDPHAIIECKRIAGSDTHLCREYVVEGMDRFIQEKYGENHAIGFMVGYVLAGVPSESADGVNAYLRRVSRSVDRLAPSDISDGTWQSLHARSKPSMPIRLQHAFLGFAGTSASRT</sequence>
<dbReference type="HOGENOM" id="CLU_107023_0_0_6"/>
<dbReference type="eggNOG" id="ENOG502Z7YJ">
    <property type="taxonomic scope" value="Bacteria"/>
</dbReference>
<evidence type="ECO:0000313" key="1">
    <source>
        <dbReference type="EMBL" id="EWC41218.1"/>
    </source>
</evidence>
<evidence type="ECO:0000313" key="2">
    <source>
        <dbReference type="Proteomes" id="UP000026923"/>
    </source>
</evidence>
<protein>
    <submittedName>
        <fullName evidence="1">Uncharacterized protein</fullName>
    </submittedName>
</protein>
<proteinExistence type="predicted"/>
<reference evidence="1 2" key="1">
    <citation type="journal article" date="2013" name="Genome Announc.">
        <title>Draft Genome of the Nitrogen-Fixing Bacterium Pseudomonas stutzeri Strain KOS6 Isolated from Industrial Hydrocarbon Sludge.</title>
        <authorList>
            <person name="Grigoryeva T.V."/>
            <person name="Laikov A.V."/>
            <person name="Naumova R.P."/>
            <person name="Manolov A.I."/>
            <person name="Larin A.K."/>
            <person name="Karpova I.Y."/>
            <person name="Semashko T.A."/>
            <person name="Alexeev D.G."/>
            <person name="Kostryukova E.S."/>
            <person name="Muller R."/>
            <person name="Govorun V.M."/>
        </authorList>
    </citation>
    <scope>NUCLEOTIDE SEQUENCE [LARGE SCALE GENOMIC DNA]</scope>
    <source>
        <strain evidence="1 2">KOS6</strain>
    </source>
</reference>
<accession>A0A061JRE6</accession>
<organism evidence="1 2">
    <name type="scientific">Stutzerimonas stutzeri KOS6</name>
    <dbReference type="NCBI Taxonomy" id="1218352"/>
    <lineage>
        <taxon>Bacteria</taxon>
        <taxon>Pseudomonadati</taxon>
        <taxon>Pseudomonadota</taxon>
        <taxon>Gammaproteobacteria</taxon>
        <taxon>Pseudomonadales</taxon>
        <taxon>Pseudomonadaceae</taxon>
        <taxon>Stutzerimonas</taxon>
    </lineage>
</organism>
<dbReference type="AlphaFoldDB" id="A0A061JRE6"/>
<comment type="caution">
    <text evidence="1">The sequence shown here is derived from an EMBL/GenBank/DDBJ whole genome shotgun (WGS) entry which is preliminary data.</text>
</comment>
<name>A0A061JRE6_STUST</name>
<dbReference type="EMBL" id="AMCZ02000012">
    <property type="protein sequence ID" value="EWC41218.1"/>
    <property type="molecule type" value="Genomic_DNA"/>
</dbReference>
<dbReference type="Proteomes" id="UP000026923">
    <property type="component" value="Unassembled WGS sequence"/>
</dbReference>
<gene>
    <name evidence="1" type="ORF">B597_011145</name>
</gene>